<feature type="region of interest" description="Disordered" evidence="1">
    <location>
        <begin position="24"/>
        <end position="60"/>
    </location>
</feature>
<accession>A0ABN7PB59</accession>
<dbReference type="EMBL" id="CAJPIN010033111">
    <property type="protein sequence ID" value="CAG2064304.1"/>
    <property type="molecule type" value="Genomic_DNA"/>
</dbReference>
<reference evidence="2" key="1">
    <citation type="submission" date="2021-03" db="EMBL/GenBank/DDBJ databases">
        <authorList>
            <person name="Tran Van P."/>
        </authorList>
    </citation>
    <scope>NUCLEOTIDE SEQUENCE</scope>
</reference>
<evidence type="ECO:0000256" key="1">
    <source>
        <dbReference type="SAM" id="MobiDB-lite"/>
    </source>
</evidence>
<proteinExistence type="predicted"/>
<comment type="caution">
    <text evidence="2">The sequence shown here is derived from an EMBL/GenBank/DDBJ whole genome shotgun (WGS) entry which is preliminary data.</text>
</comment>
<evidence type="ECO:0000313" key="3">
    <source>
        <dbReference type="Proteomes" id="UP001153148"/>
    </source>
</evidence>
<protein>
    <submittedName>
        <fullName evidence="2">Uncharacterized protein</fullName>
    </submittedName>
</protein>
<name>A0ABN7PB59_TIMPD</name>
<feature type="non-terminal residue" evidence="2">
    <location>
        <position position="96"/>
    </location>
</feature>
<sequence length="96" mass="10996">MSDKTIMKQIAEQKLKAFSIGTMGKRQLSKKEVEDQRKKEQEEAAAQEVEDQRKKEQEEAAAQAFEEFVATFQETPGKSSKVWVKAGTYDAGRRRK</sequence>
<dbReference type="Proteomes" id="UP001153148">
    <property type="component" value="Unassembled WGS sequence"/>
</dbReference>
<evidence type="ECO:0000313" key="2">
    <source>
        <dbReference type="EMBL" id="CAG2064304.1"/>
    </source>
</evidence>
<keyword evidence="3" id="KW-1185">Reference proteome</keyword>
<feature type="compositionally biased region" description="Basic and acidic residues" evidence="1">
    <location>
        <begin position="29"/>
        <end position="42"/>
    </location>
</feature>
<organism evidence="2 3">
    <name type="scientific">Timema podura</name>
    <name type="common">Walking stick</name>
    <dbReference type="NCBI Taxonomy" id="61482"/>
    <lineage>
        <taxon>Eukaryota</taxon>
        <taxon>Metazoa</taxon>
        <taxon>Ecdysozoa</taxon>
        <taxon>Arthropoda</taxon>
        <taxon>Hexapoda</taxon>
        <taxon>Insecta</taxon>
        <taxon>Pterygota</taxon>
        <taxon>Neoptera</taxon>
        <taxon>Polyneoptera</taxon>
        <taxon>Phasmatodea</taxon>
        <taxon>Timematodea</taxon>
        <taxon>Timematoidea</taxon>
        <taxon>Timematidae</taxon>
        <taxon>Timema</taxon>
    </lineage>
</organism>
<gene>
    <name evidence="2" type="ORF">TPAB3V08_LOCUS11251</name>
</gene>